<evidence type="ECO:0000313" key="2">
    <source>
        <dbReference type="Proteomes" id="UP000188388"/>
    </source>
</evidence>
<gene>
    <name evidence="1" type="ORF">BQ8794_240201</name>
</gene>
<protein>
    <submittedName>
        <fullName evidence="1">Uncharacterized protein</fullName>
    </submittedName>
</protein>
<sequence>MTSFEIHGAEGNVAVWKKDIPILSFINAGKRSDHWLAWCNDPGVDASTPAADGPRLNQSFGRNNVDYIWVGLAQNHELDRRDLRVDELTNQIAILVSD</sequence>
<dbReference type="Proteomes" id="UP000188388">
    <property type="component" value="Unassembled WGS sequence"/>
</dbReference>
<dbReference type="AlphaFoldDB" id="A0A1R3V7Z7"/>
<reference evidence="2" key="1">
    <citation type="submission" date="2017-01" db="EMBL/GenBank/DDBJ databases">
        <authorList>
            <person name="Brunel B."/>
        </authorList>
    </citation>
    <scope>NUCLEOTIDE SEQUENCE [LARGE SCALE GENOMIC DNA]</scope>
</reference>
<name>A0A1R3V7Z7_9HYPH</name>
<keyword evidence="2" id="KW-1185">Reference proteome</keyword>
<organism evidence="1 2">
    <name type="scientific">Mesorhizobium prunaredense</name>
    <dbReference type="NCBI Taxonomy" id="1631249"/>
    <lineage>
        <taxon>Bacteria</taxon>
        <taxon>Pseudomonadati</taxon>
        <taxon>Pseudomonadota</taxon>
        <taxon>Alphaproteobacteria</taxon>
        <taxon>Hyphomicrobiales</taxon>
        <taxon>Phyllobacteriaceae</taxon>
        <taxon>Mesorhizobium</taxon>
    </lineage>
</organism>
<evidence type="ECO:0000313" key="1">
    <source>
        <dbReference type="EMBL" id="SIT55994.1"/>
    </source>
</evidence>
<accession>A0A1R3V7Z7</accession>
<dbReference type="EMBL" id="FTPD01000017">
    <property type="protein sequence ID" value="SIT55994.1"/>
    <property type="molecule type" value="Genomic_DNA"/>
</dbReference>
<proteinExistence type="predicted"/>